<evidence type="ECO:0000313" key="2">
    <source>
        <dbReference type="Proteomes" id="UP001628179"/>
    </source>
</evidence>
<organism evidence="1 2">
    <name type="scientific">Madurella fahalii</name>
    <dbReference type="NCBI Taxonomy" id="1157608"/>
    <lineage>
        <taxon>Eukaryota</taxon>
        <taxon>Fungi</taxon>
        <taxon>Dikarya</taxon>
        <taxon>Ascomycota</taxon>
        <taxon>Pezizomycotina</taxon>
        <taxon>Sordariomycetes</taxon>
        <taxon>Sordariomycetidae</taxon>
        <taxon>Sordariales</taxon>
        <taxon>Sordariales incertae sedis</taxon>
        <taxon>Madurella</taxon>
    </lineage>
</organism>
<dbReference type="EMBL" id="BAAFSV010000002">
    <property type="protein sequence ID" value="GAB1314522.1"/>
    <property type="molecule type" value="Genomic_DNA"/>
</dbReference>
<dbReference type="Proteomes" id="UP001628179">
    <property type="component" value="Unassembled WGS sequence"/>
</dbReference>
<protein>
    <recommendedName>
        <fullName evidence="3">Piwi domain-containing protein</fullName>
    </recommendedName>
</protein>
<dbReference type="RefSeq" id="XP_070916253.1">
    <property type="nucleotide sequence ID" value="XM_071060152.1"/>
</dbReference>
<accession>A0ABQ0G9T5</accession>
<proteinExistence type="predicted"/>
<name>A0ABQ0G9T5_9PEZI</name>
<evidence type="ECO:0008006" key="3">
    <source>
        <dbReference type="Google" id="ProtNLM"/>
    </source>
</evidence>
<gene>
    <name evidence="1" type="ORF">MFIFM68171_04732</name>
</gene>
<comment type="caution">
    <text evidence="1">The sequence shown here is derived from an EMBL/GenBank/DDBJ whole genome shotgun (WGS) entry which is preliminary data.</text>
</comment>
<reference evidence="1 2" key="1">
    <citation type="submission" date="2024-09" db="EMBL/GenBank/DDBJ databases">
        <title>Itraconazole resistance in Madurella fahalii resulting from another homologue of gene encoding cytochrome P450 14-alpha sterol demethylase (CYP51).</title>
        <authorList>
            <person name="Yoshioka I."/>
            <person name="Fahal A.H."/>
            <person name="Kaneko S."/>
            <person name="Yaguchi T."/>
        </authorList>
    </citation>
    <scope>NUCLEOTIDE SEQUENCE [LARGE SCALE GENOMIC DNA]</scope>
    <source>
        <strain evidence="1 2">IFM 68171</strain>
    </source>
</reference>
<evidence type="ECO:0000313" key="1">
    <source>
        <dbReference type="EMBL" id="GAB1314522.1"/>
    </source>
</evidence>
<sequence length="79" mass="9403">MSYDYSYVIPYTADSNFDDIAVHEVLQEYLEDQHKIKFMIVIARNRTPQIKTTRPLTHEMERDVKRLVNKVARSSGYYC</sequence>
<dbReference type="GeneID" id="98175475"/>
<keyword evidence="2" id="KW-1185">Reference proteome</keyword>